<name>A0AAE0LIF5_9CHLO</name>
<evidence type="ECO:0000313" key="2">
    <source>
        <dbReference type="Proteomes" id="UP001190700"/>
    </source>
</evidence>
<proteinExistence type="predicted"/>
<organism evidence="1 2">
    <name type="scientific">Cymbomonas tetramitiformis</name>
    <dbReference type="NCBI Taxonomy" id="36881"/>
    <lineage>
        <taxon>Eukaryota</taxon>
        <taxon>Viridiplantae</taxon>
        <taxon>Chlorophyta</taxon>
        <taxon>Pyramimonadophyceae</taxon>
        <taxon>Pyramimonadales</taxon>
        <taxon>Pyramimonadaceae</taxon>
        <taxon>Cymbomonas</taxon>
    </lineage>
</organism>
<dbReference type="Proteomes" id="UP001190700">
    <property type="component" value="Unassembled WGS sequence"/>
</dbReference>
<protein>
    <submittedName>
        <fullName evidence="1">Uncharacterized protein</fullName>
    </submittedName>
</protein>
<dbReference type="EMBL" id="LGRX02001307">
    <property type="protein sequence ID" value="KAK3286353.1"/>
    <property type="molecule type" value="Genomic_DNA"/>
</dbReference>
<evidence type="ECO:0000313" key="1">
    <source>
        <dbReference type="EMBL" id="KAK3286353.1"/>
    </source>
</evidence>
<comment type="caution">
    <text evidence="1">The sequence shown here is derived from an EMBL/GenBank/DDBJ whole genome shotgun (WGS) entry which is preliminary data.</text>
</comment>
<accession>A0AAE0LIF5</accession>
<reference evidence="1 2" key="1">
    <citation type="journal article" date="2015" name="Genome Biol. Evol.">
        <title>Comparative Genomics of a Bacterivorous Green Alga Reveals Evolutionary Causalities and Consequences of Phago-Mixotrophic Mode of Nutrition.</title>
        <authorList>
            <person name="Burns J.A."/>
            <person name="Paasch A."/>
            <person name="Narechania A."/>
            <person name="Kim E."/>
        </authorList>
    </citation>
    <scope>NUCLEOTIDE SEQUENCE [LARGE SCALE GENOMIC DNA]</scope>
    <source>
        <strain evidence="1 2">PLY_AMNH</strain>
    </source>
</reference>
<feature type="non-terminal residue" evidence="1">
    <location>
        <position position="185"/>
    </location>
</feature>
<gene>
    <name evidence="1" type="ORF">CYMTET_6087</name>
</gene>
<keyword evidence="2" id="KW-1185">Reference proteome</keyword>
<dbReference type="AlphaFoldDB" id="A0AAE0LIF5"/>
<sequence length="185" mass="20456">MATESRQHLFQPYSTVPEELYFYFPAPGKFGMFPAHVWKRDKLLACGSPTWIEVVERRVEEEGASLAKEPKSFTDACQEGTVEAVAAWMEDPARPVHPAELEAAARRCGPGQEELWARLVAGAQRRGLYSVALWSLSLLHRSAPAIEEFLLQSHPDFVQSVAVPGTSTVILESSLLHGARKEGPT</sequence>